<evidence type="ECO:0000313" key="1">
    <source>
        <dbReference type="EMBL" id="MPN47122.1"/>
    </source>
</evidence>
<reference evidence="1" key="1">
    <citation type="submission" date="2019-08" db="EMBL/GenBank/DDBJ databases">
        <authorList>
            <person name="Kucharzyk K."/>
            <person name="Murdoch R.W."/>
            <person name="Higgins S."/>
            <person name="Loffler F."/>
        </authorList>
    </citation>
    <scope>NUCLEOTIDE SEQUENCE</scope>
</reference>
<protein>
    <submittedName>
        <fullName evidence="1">Uncharacterized protein</fullName>
    </submittedName>
</protein>
<name>A0A645I8I9_9ZZZZ</name>
<dbReference type="AlphaFoldDB" id="A0A645I8I9"/>
<gene>
    <name evidence="1" type="ORF">SDC9_194722</name>
</gene>
<accession>A0A645I8I9</accession>
<dbReference type="EMBL" id="VSSQ01108379">
    <property type="protein sequence ID" value="MPN47122.1"/>
    <property type="molecule type" value="Genomic_DNA"/>
</dbReference>
<comment type="caution">
    <text evidence="1">The sequence shown here is derived from an EMBL/GenBank/DDBJ whole genome shotgun (WGS) entry which is preliminary data.</text>
</comment>
<proteinExistence type="predicted"/>
<organism evidence="1">
    <name type="scientific">bioreactor metagenome</name>
    <dbReference type="NCBI Taxonomy" id="1076179"/>
    <lineage>
        <taxon>unclassified sequences</taxon>
        <taxon>metagenomes</taxon>
        <taxon>ecological metagenomes</taxon>
    </lineage>
</organism>
<sequence length="64" mass="7731">MIDRNQKLEDLLSDKIRLILIRINQTVQPQEEKRLTQELERLCEQYYLLRKTIKNSQEALSSSR</sequence>